<keyword evidence="2" id="KW-1185">Reference proteome</keyword>
<reference evidence="1" key="1">
    <citation type="submission" date="2022-12" db="EMBL/GenBank/DDBJ databases">
        <title>Draft genome assemblies for two species of Escallonia (Escalloniales).</title>
        <authorList>
            <person name="Chanderbali A."/>
            <person name="Dervinis C."/>
            <person name="Anghel I."/>
            <person name="Soltis D."/>
            <person name="Soltis P."/>
            <person name="Zapata F."/>
        </authorList>
    </citation>
    <scope>NUCLEOTIDE SEQUENCE</scope>
    <source>
        <strain evidence="1">UCBG64.0493</strain>
        <tissue evidence="1">Leaf</tissue>
    </source>
</reference>
<protein>
    <submittedName>
        <fullName evidence="1">Uncharacterized protein</fullName>
    </submittedName>
</protein>
<evidence type="ECO:0000313" key="1">
    <source>
        <dbReference type="EMBL" id="KAK3019189.1"/>
    </source>
</evidence>
<comment type="caution">
    <text evidence="1">The sequence shown here is derived from an EMBL/GenBank/DDBJ whole genome shotgun (WGS) entry which is preliminary data.</text>
</comment>
<accession>A0AA88W4F6</accession>
<dbReference type="AlphaFoldDB" id="A0AA88W4F6"/>
<organism evidence="1 2">
    <name type="scientific">Escallonia herrerae</name>
    <dbReference type="NCBI Taxonomy" id="1293975"/>
    <lineage>
        <taxon>Eukaryota</taxon>
        <taxon>Viridiplantae</taxon>
        <taxon>Streptophyta</taxon>
        <taxon>Embryophyta</taxon>
        <taxon>Tracheophyta</taxon>
        <taxon>Spermatophyta</taxon>
        <taxon>Magnoliopsida</taxon>
        <taxon>eudicotyledons</taxon>
        <taxon>Gunneridae</taxon>
        <taxon>Pentapetalae</taxon>
        <taxon>asterids</taxon>
        <taxon>campanulids</taxon>
        <taxon>Escalloniales</taxon>
        <taxon>Escalloniaceae</taxon>
        <taxon>Escallonia</taxon>
    </lineage>
</organism>
<proteinExistence type="predicted"/>
<dbReference type="Proteomes" id="UP001188597">
    <property type="component" value="Unassembled WGS sequence"/>
</dbReference>
<gene>
    <name evidence="1" type="ORF">RJ639_002961</name>
</gene>
<dbReference type="EMBL" id="JAVXUP010000893">
    <property type="protein sequence ID" value="KAK3019189.1"/>
    <property type="molecule type" value="Genomic_DNA"/>
</dbReference>
<sequence>MFGFWMKCHMTCPRLEKANNRPAVTKTGASTSKSIDACWAEVIAWQFKSATDFDVVWEGFLPSDHPDIIARSVSPVVYATKKQLYFGICDSPILIDGGKMTSAVSDDYVEFMTWLCENQKQMPDLRRIERMGGRKLNWESYSVTREMMIMTRCD</sequence>
<name>A0AA88W4F6_9ASTE</name>
<evidence type="ECO:0000313" key="2">
    <source>
        <dbReference type="Proteomes" id="UP001188597"/>
    </source>
</evidence>